<dbReference type="InterPro" id="IPR019775">
    <property type="entry name" value="WD40_repeat_CS"/>
</dbReference>
<dbReference type="SMART" id="SM00320">
    <property type="entry name" value="WD40"/>
    <property type="match status" value="4"/>
</dbReference>
<feature type="compositionally biased region" description="Basic and acidic residues" evidence="6">
    <location>
        <begin position="136"/>
        <end position="149"/>
    </location>
</feature>
<dbReference type="Pfam" id="PF00400">
    <property type="entry name" value="WD40"/>
    <property type="match status" value="3"/>
</dbReference>
<dbReference type="PROSITE" id="PS00678">
    <property type="entry name" value="WD_REPEATS_1"/>
    <property type="match status" value="1"/>
</dbReference>
<dbReference type="InterPro" id="IPR036322">
    <property type="entry name" value="WD40_repeat_dom_sf"/>
</dbReference>
<feature type="compositionally biased region" description="Basic and acidic residues" evidence="6">
    <location>
        <begin position="436"/>
        <end position="448"/>
    </location>
</feature>
<dbReference type="InterPro" id="IPR001680">
    <property type="entry name" value="WD40_rpt"/>
</dbReference>
<dbReference type="Proteomes" id="UP000242877">
    <property type="component" value="Unassembled WGS sequence"/>
</dbReference>
<dbReference type="PROSITE" id="PS50294">
    <property type="entry name" value="WD_REPEATS_REGION"/>
    <property type="match status" value="1"/>
</dbReference>
<comment type="caution">
    <text evidence="7">The sequence shown here is derived from an EMBL/GenBank/DDBJ whole genome shotgun (WGS) entry which is preliminary data.</text>
</comment>
<evidence type="ECO:0000313" key="7">
    <source>
        <dbReference type="EMBL" id="KZZ89077.1"/>
    </source>
</evidence>
<name>A0A167WNC4_9EURO</name>
<dbReference type="PROSITE" id="PS50082">
    <property type="entry name" value="WD_REPEATS_2"/>
    <property type="match status" value="1"/>
</dbReference>
<evidence type="ECO:0000256" key="4">
    <source>
        <dbReference type="ARBA" id="ARBA00023242"/>
    </source>
</evidence>
<keyword evidence="4" id="KW-0539">Nucleus</keyword>
<dbReference type="SUPFAM" id="SSF50978">
    <property type="entry name" value="WD40 repeat-like"/>
    <property type="match status" value="1"/>
</dbReference>
<feature type="repeat" description="WD" evidence="5">
    <location>
        <begin position="46"/>
        <end position="87"/>
    </location>
</feature>
<gene>
    <name evidence="7" type="ORF">AAP_04562</name>
</gene>
<dbReference type="PANTHER" id="PTHR44040">
    <property type="entry name" value="RETINOBLASTOMA-BINDING PROTEIN 5"/>
    <property type="match status" value="1"/>
</dbReference>
<proteinExistence type="predicted"/>
<dbReference type="OrthoDB" id="196858at2759"/>
<evidence type="ECO:0000256" key="6">
    <source>
        <dbReference type="SAM" id="MobiDB-lite"/>
    </source>
</evidence>
<evidence type="ECO:0000256" key="5">
    <source>
        <dbReference type="PROSITE-ProRule" id="PRU00221"/>
    </source>
</evidence>
<accession>A0A167WNC4</accession>
<protein>
    <submittedName>
        <fullName evidence="7">WD domain-containing protein</fullName>
    </submittedName>
</protein>
<sequence>MLQTATGSGHACAVRFNHRGDYFASGRVDGTIVVFDLETLGVARKLRGHTKFISSLCWSKDSRYLLSGAQDCKCIIWDMRDGSRVCTVRLEAQVWFADMHPENPFIFAVSLFGTDPLLVDASGPNPIKRSMSSEPLWKEGEDKAPSKKAESVQEHAIAITFSSNGRYVIIGTKKGWVDIIETETCRTIHSTCIERKTSITLFRLSSNGRDLLANCSDKTIRTISLPDLSRLPPATEADYETGQPDIHLEVNNKFSNVMNDFAWSSVAFTSTAEYVIASTSGKPDMYIWERSRGSLVKILEGPRDWLGSLDCHPHRPLVIVCGVETGHIYVWSVATPQKWAALAPDFAEVEENVSYEEKEDEFDIHPAEEIRQRRLDLEDEVPDVLTVDRVRGIGGEEDDENGFKMPVLLDISDSDSEDDIVAVGPGQLRKRSPGTDFDRDGDARSYRR</sequence>
<dbReference type="GO" id="GO:0048188">
    <property type="term" value="C:Set1C/COMPASS complex"/>
    <property type="evidence" value="ECO:0007669"/>
    <property type="project" value="EnsemblFungi"/>
</dbReference>
<evidence type="ECO:0000256" key="3">
    <source>
        <dbReference type="ARBA" id="ARBA00022737"/>
    </source>
</evidence>
<dbReference type="PANTHER" id="PTHR44040:SF1">
    <property type="entry name" value="RETINOBLASTOMA-BINDING PROTEIN 5"/>
    <property type="match status" value="1"/>
</dbReference>
<dbReference type="VEuPathDB" id="FungiDB:AAP_04562"/>
<dbReference type="AlphaFoldDB" id="A0A167WNC4"/>
<keyword evidence="3" id="KW-0677">Repeat</keyword>
<dbReference type="InterPro" id="IPR037850">
    <property type="entry name" value="RBBP5/Swd1"/>
</dbReference>
<evidence type="ECO:0000256" key="2">
    <source>
        <dbReference type="ARBA" id="ARBA00022574"/>
    </source>
</evidence>
<dbReference type="EMBL" id="AZGZ01000022">
    <property type="protein sequence ID" value="KZZ89077.1"/>
    <property type="molecule type" value="Genomic_DNA"/>
</dbReference>
<dbReference type="Gene3D" id="2.130.10.10">
    <property type="entry name" value="YVTN repeat-like/Quinoprotein amine dehydrogenase"/>
    <property type="match status" value="2"/>
</dbReference>
<reference evidence="7 8" key="1">
    <citation type="journal article" date="2016" name="Genome Biol. Evol.">
        <title>Divergent and convergent evolution of fungal pathogenicity.</title>
        <authorList>
            <person name="Shang Y."/>
            <person name="Xiao G."/>
            <person name="Zheng P."/>
            <person name="Cen K."/>
            <person name="Zhan S."/>
            <person name="Wang C."/>
        </authorList>
    </citation>
    <scope>NUCLEOTIDE SEQUENCE [LARGE SCALE GENOMIC DNA]</scope>
    <source>
        <strain evidence="7 8">ARSEF 7405</strain>
    </source>
</reference>
<evidence type="ECO:0000313" key="8">
    <source>
        <dbReference type="Proteomes" id="UP000242877"/>
    </source>
</evidence>
<evidence type="ECO:0000256" key="1">
    <source>
        <dbReference type="ARBA" id="ARBA00004123"/>
    </source>
</evidence>
<keyword evidence="8" id="KW-1185">Reference proteome</keyword>
<feature type="region of interest" description="Disordered" evidence="6">
    <location>
        <begin position="415"/>
        <end position="448"/>
    </location>
</feature>
<comment type="subcellular location">
    <subcellularLocation>
        <location evidence="1">Nucleus</location>
    </subcellularLocation>
</comment>
<dbReference type="InterPro" id="IPR015943">
    <property type="entry name" value="WD40/YVTN_repeat-like_dom_sf"/>
</dbReference>
<keyword evidence="2 5" id="KW-0853">WD repeat</keyword>
<organism evidence="7 8">
    <name type="scientific">Ascosphaera apis ARSEF 7405</name>
    <dbReference type="NCBI Taxonomy" id="392613"/>
    <lineage>
        <taxon>Eukaryota</taxon>
        <taxon>Fungi</taxon>
        <taxon>Dikarya</taxon>
        <taxon>Ascomycota</taxon>
        <taxon>Pezizomycotina</taxon>
        <taxon>Eurotiomycetes</taxon>
        <taxon>Eurotiomycetidae</taxon>
        <taxon>Onygenales</taxon>
        <taxon>Ascosphaeraceae</taxon>
        <taxon>Ascosphaera</taxon>
    </lineage>
</organism>
<feature type="region of interest" description="Disordered" evidence="6">
    <location>
        <begin position="129"/>
        <end position="149"/>
    </location>
</feature>